<feature type="region of interest" description="Disordered" evidence="1">
    <location>
        <begin position="68"/>
        <end position="92"/>
    </location>
</feature>
<gene>
    <name evidence="2" type="ORF">LSALG_LOCUS38133</name>
</gene>
<feature type="compositionally biased region" description="Low complexity" evidence="1">
    <location>
        <begin position="75"/>
        <end position="85"/>
    </location>
</feature>
<evidence type="ECO:0000313" key="3">
    <source>
        <dbReference type="Proteomes" id="UP001177003"/>
    </source>
</evidence>
<dbReference type="AlphaFoldDB" id="A0AA35ZV05"/>
<protein>
    <submittedName>
        <fullName evidence="2">Uncharacterized protein</fullName>
    </submittedName>
</protein>
<organism evidence="2 3">
    <name type="scientific">Lactuca saligna</name>
    <name type="common">Willowleaf lettuce</name>
    <dbReference type="NCBI Taxonomy" id="75948"/>
    <lineage>
        <taxon>Eukaryota</taxon>
        <taxon>Viridiplantae</taxon>
        <taxon>Streptophyta</taxon>
        <taxon>Embryophyta</taxon>
        <taxon>Tracheophyta</taxon>
        <taxon>Spermatophyta</taxon>
        <taxon>Magnoliopsida</taxon>
        <taxon>eudicotyledons</taxon>
        <taxon>Gunneridae</taxon>
        <taxon>Pentapetalae</taxon>
        <taxon>asterids</taxon>
        <taxon>campanulids</taxon>
        <taxon>Asterales</taxon>
        <taxon>Asteraceae</taxon>
        <taxon>Cichorioideae</taxon>
        <taxon>Cichorieae</taxon>
        <taxon>Lactucinae</taxon>
        <taxon>Lactuca</taxon>
    </lineage>
</organism>
<sequence>MNLDMMTVYNLLEDLTFPQFESGFVDSGLCTPISDCDDYEQQHMVLKTKSKIFRVERAFHLAAISLNGGPSIATSSSSSSSSSISGNMRVIS</sequence>
<accession>A0AA35ZV05</accession>
<name>A0AA35ZV05_LACSI</name>
<dbReference type="Proteomes" id="UP001177003">
    <property type="component" value="Chromosome 8"/>
</dbReference>
<dbReference type="EMBL" id="OX465084">
    <property type="protein sequence ID" value="CAI9299420.1"/>
    <property type="molecule type" value="Genomic_DNA"/>
</dbReference>
<proteinExistence type="predicted"/>
<keyword evidence="3" id="KW-1185">Reference proteome</keyword>
<evidence type="ECO:0000256" key="1">
    <source>
        <dbReference type="SAM" id="MobiDB-lite"/>
    </source>
</evidence>
<reference evidence="2" key="1">
    <citation type="submission" date="2023-04" db="EMBL/GenBank/DDBJ databases">
        <authorList>
            <person name="Vijverberg K."/>
            <person name="Xiong W."/>
            <person name="Schranz E."/>
        </authorList>
    </citation>
    <scope>NUCLEOTIDE SEQUENCE</scope>
</reference>
<evidence type="ECO:0000313" key="2">
    <source>
        <dbReference type="EMBL" id="CAI9299420.1"/>
    </source>
</evidence>